<dbReference type="SUPFAM" id="SSF57716">
    <property type="entry name" value="Glucocorticoid receptor-like (DNA-binding domain)"/>
    <property type="match status" value="1"/>
</dbReference>
<dbReference type="InterPro" id="IPR006612">
    <property type="entry name" value="THAP_Znf"/>
</dbReference>
<sequence>MVFHCCAFGCTNRQGKAGIRFFRFPMDKERRNKWIAAIKRKNWVPSEYSRLCSAHFITGKHSKDPSHPDYIPTLFVFNNPVKGAGQLLRYKRNISRRKEQFFYHRILTRKIDKKRVSRVSDKESATDTGNCDEVLDSHDDANDDEYDNGEILEYDDEYDEYEYDDMYAYGEMIDDEHVHMLNNEHGKMINAECEWGDLIDTEYDDGEMIDDEYDNGDTVDDVYEFEDMMDDKHVYMLNNEHGEMINAECEWGDLINTEYISNNFTASNFEEVSVDESEDYKYDDEFENLNLSEEELDCDTDNYLEESDFTLVNSGDREEQSIDEESSQEATYTGRIHEIDLELESKEIEIGEYQLEIEQLKETITRYERKHVS</sequence>
<name>A0A1X7TDZ9_AMPQE</name>
<keyword evidence="2 5" id="KW-0863">Zinc-finger</keyword>
<dbReference type="GO" id="GO:0008270">
    <property type="term" value="F:zinc ion binding"/>
    <property type="evidence" value="ECO:0007669"/>
    <property type="project" value="UniProtKB-KW"/>
</dbReference>
<evidence type="ECO:0000256" key="6">
    <source>
        <dbReference type="SAM" id="Coils"/>
    </source>
</evidence>
<dbReference type="eggNOG" id="ENOG502SEEV">
    <property type="taxonomic scope" value="Eukaryota"/>
</dbReference>
<evidence type="ECO:0000256" key="2">
    <source>
        <dbReference type="ARBA" id="ARBA00022771"/>
    </source>
</evidence>
<dbReference type="AlphaFoldDB" id="A0A1X7TDZ9"/>
<keyword evidence="6" id="KW-0175">Coiled coil</keyword>
<dbReference type="PANTHER" id="PTHR46600">
    <property type="entry name" value="THAP DOMAIN-CONTAINING"/>
    <property type="match status" value="1"/>
</dbReference>
<dbReference type="InterPro" id="IPR038441">
    <property type="entry name" value="THAP_Znf_sf"/>
</dbReference>
<dbReference type="PANTHER" id="PTHR46600:SF11">
    <property type="entry name" value="THAP DOMAIN-CONTAINING PROTEIN 10"/>
    <property type="match status" value="1"/>
</dbReference>
<evidence type="ECO:0000256" key="3">
    <source>
        <dbReference type="ARBA" id="ARBA00022833"/>
    </source>
</evidence>
<protein>
    <recommendedName>
        <fullName evidence="8">THAP-type domain-containing protein</fullName>
    </recommendedName>
</protein>
<feature type="domain" description="THAP-type" evidence="8">
    <location>
        <begin position="1"/>
        <end position="75"/>
    </location>
</feature>
<dbReference type="EnsemblMetazoa" id="Aqu2.1.12841_001">
    <property type="protein sequence ID" value="Aqu2.1.12841_001"/>
    <property type="gene ID" value="Aqu2.1.12841"/>
</dbReference>
<evidence type="ECO:0000256" key="1">
    <source>
        <dbReference type="ARBA" id="ARBA00022723"/>
    </source>
</evidence>
<reference evidence="9" key="1">
    <citation type="submission" date="2017-05" db="UniProtKB">
        <authorList>
            <consortium name="EnsemblMetazoa"/>
        </authorList>
    </citation>
    <scope>IDENTIFICATION</scope>
</reference>
<keyword evidence="4 5" id="KW-0238">DNA-binding</keyword>
<evidence type="ECO:0000313" key="9">
    <source>
        <dbReference type="EnsemblMetazoa" id="Aqu2.1.12841_001"/>
    </source>
</evidence>
<organism evidence="9">
    <name type="scientific">Amphimedon queenslandica</name>
    <name type="common">Sponge</name>
    <dbReference type="NCBI Taxonomy" id="400682"/>
    <lineage>
        <taxon>Eukaryota</taxon>
        <taxon>Metazoa</taxon>
        <taxon>Porifera</taxon>
        <taxon>Demospongiae</taxon>
        <taxon>Heteroscleromorpha</taxon>
        <taxon>Haplosclerida</taxon>
        <taxon>Niphatidae</taxon>
        <taxon>Amphimedon</taxon>
    </lineage>
</organism>
<evidence type="ECO:0000256" key="5">
    <source>
        <dbReference type="PROSITE-ProRule" id="PRU00309"/>
    </source>
</evidence>
<dbReference type="Gene3D" id="6.20.210.20">
    <property type="entry name" value="THAP domain"/>
    <property type="match status" value="1"/>
</dbReference>
<proteinExistence type="predicted"/>
<dbReference type="PROSITE" id="PS50950">
    <property type="entry name" value="ZF_THAP"/>
    <property type="match status" value="1"/>
</dbReference>
<dbReference type="InParanoid" id="A0A1X7TDZ9"/>
<dbReference type="Pfam" id="PF05485">
    <property type="entry name" value="THAP"/>
    <property type="match status" value="1"/>
</dbReference>
<dbReference type="SMART" id="SM00692">
    <property type="entry name" value="DM3"/>
    <property type="match status" value="1"/>
</dbReference>
<keyword evidence="1" id="KW-0479">Metal-binding</keyword>
<accession>A0A1X7TDZ9</accession>
<keyword evidence="3" id="KW-0862">Zinc</keyword>
<evidence type="ECO:0000259" key="8">
    <source>
        <dbReference type="PROSITE" id="PS50950"/>
    </source>
</evidence>
<evidence type="ECO:0000256" key="7">
    <source>
        <dbReference type="SAM" id="MobiDB-lite"/>
    </source>
</evidence>
<feature type="region of interest" description="Disordered" evidence="7">
    <location>
        <begin position="119"/>
        <end position="149"/>
    </location>
</feature>
<dbReference type="OrthoDB" id="6509764at2759"/>
<evidence type="ECO:0000256" key="4">
    <source>
        <dbReference type="ARBA" id="ARBA00023125"/>
    </source>
</evidence>
<feature type="coiled-coil region" evidence="6">
    <location>
        <begin position="336"/>
        <end position="370"/>
    </location>
</feature>
<dbReference type="SMART" id="SM00980">
    <property type="entry name" value="THAP"/>
    <property type="match status" value="1"/>
</dbReference>
<dbReference type="InterPro" id="IPR026516">
    <property type="entry name" value="THAP1/10"/>
</dbReference>
<dbReference type="GO" id="GO:0043565">
    <property type="term" value="F:sequence-specific DNA binding"/>
    <property type="evidence" value="ECO:0007669"/>
    <property type="project" value="InterPro"/>
</dbReference>